<reference evidence="2" key="1">
    <citation type="submission" date="2021-02" db="EMBL/GenBank/DDBJ databases">
        <authorList>
            <person name="Bekaert M."/>
        </authorList>
    </citation>
    <scope>NUCLEOTIDE SEQUENCE</scope>
    <source>
        <strain evidence="2">IoA-00</strain>
    </source>
</reference>
<feature type="compositionally biased region" description="Basic and acidic residues" evidence="1">
    <location>
        <begin position="567"/>
        <end position="576"/>
    </location>
</feature>
<dbReference type="Gene3D" id="1.20.120.560">
    <property type="entry name" value="alix/aip1 in complex with the ypdl late domain"/>
    <property type="match status" value="2"/>
</dbReference>
<protein>
    <submittedName>
        <fullName evidence="2">PDCD6IP</fullName>
    </submittedName>
</protein>
<evidence type="ECO:0000256" key="1">
    <source>
        <dbReference type="SAM" id="MobiDB-lite"/>
    </source>
</evidence>
<dbReference type="InterPro" id="IPR038499">
    <property type="entry name" value="BRO1_sf"/>
</dbReference>
<dbReference type="PROSITE" id="PS51180">
    <property type="entry name" value="BRO1"/>
    <property type="match status" value="1"/>
</dbReference>
<evidence type="ECO:0000313" key="2">
    <source>
        <dbReference type="EMBL" id="CAF2839734.1"/>
    </source>
</evidence>
<dbReference type="Proteomes" id="UP000675881">
    <property type="component" value="Chromosome 14"/>
</dbReference>
<evidence type="ECO:0000313" key="3">
    <source>
        <dbReference type="Proteomes" id="UP000675881"/>
    </source>
</evidence>
<dbReference type="GO" id="GO:0000281">
    <property type="term" value="P:mitotic cytokinesis"/>
    <property type="evidence" value="ECO:0007669"/>
    <property type="project" value="TreeGrafter"/>
</dbReference>
<dbReference type="AlphaFoldDB" id="A0A7R8CJ77"/>
<gene>
    <name evidence="2" type="ORF">LSAA_5233</name>
</gene>
<dbReference type="InterPro" id="IPR004328">
    <property type="entry name" value="BRO1_dom"/>
</dbReference>
<name>A0A7R8CJ77_LEPSM</name>
<dbReference type="Pfam" id="PF03097">
    <property type="entry name" value="BRO1"/>
    <property type="match status" value="2"/>
</dbReference>
<dbReference type="Pfam" id="PF13949">
    <property type="entry name" value="ALIX_LYPXL_bnd"/>
    <property type="match status" value="1"/>
</dbReference>
<proteinExistence type="predicted"/>
<dbReference type="SMART" id="SM01041">
    <property type="entry name" value="BRO1"/>
    <property type="match status" value="1"/>
</dbReference>
<dbReference type="OrthoDB" id="2141925at2759"/>
<sequence>MQASNVARMKFVKTTNIDVTKSIKSAIKSTSALSSDQIDSILREFQNLRVKAIKVHSTGADPSLDSVARYYDQLASLESKIPIQEVQISFKYKDAFDKGSIFGGRIGLSVTSLLYEKIGTLFNLAALHANSAAEQNLGDNDGLQSALKKLQIAGGLFIYLKQSAVGMIQQDPTPDLEPDTLGVLADLMLAEAQEVLGFNTAKRFSRVPSIDPAQLAGISPAKVKQFLLRAQNELQEVKKDNDFIYHERVPEISSMEAPSKASVAKLVPFSFETRYCAGEKDLFQDLMPVQIQHAINTFESRKGDKSNQELCKLKGATELLNDLLASLNLPAAIEETSGDSLPSSLIEKSNAVVQAGGLDSIEGKMKEIPFLLQRNLEILNDSSRKSGLVLLLPNYPPYFLLILKKYHTLIDNASNADELVKTKYAENKEGIELLSKVAQLKALMRESIFESVFMQKGSIDEMNISTSALSETFGPLETRISDNLTRQEKLITEIQKNYELLVSDSEGQQKQPRDELLKKLATAHDGFFTLSDNIKEGISDFCFARKTEKEELLKDLTSGMASLGLNDQDRPPRKVDTAPPRPPPPQIPTETAATPMPMTMPAPNPYAGAPGPFPQQGMPQQPLPYPTQPGAGMPFMHPMPYYMPPAPHAYFPGYSSYPTSYPNQPYPFPQNPPNQ</sequence>
<dbReference type="InterPro" id="IPR025304">
    <property type="entry name" value="ALIX_V_dom"/>
</dbReference>
<dbReference type="EMBL" id="HG994593">
    <property type="protein sequence ID" value="CAF2839734.1"/>
    <property type="molecule type" value="Genomic_DNA"/>
</dbReference>
<organism evidence="2 3">
    <name type="scientific">Lepeophtheirus salmonis</name>
    <name type="common">Salmon louse</name>
    <name type="synonym">Caligus salmonis</name>
    <dbReference type="NCBI Taxonomy" id="72036"/>
    <lineage>
        <taxon>Eukaryota</taxon>
        <taxon>Metazoa</taxon>
        <taxon>Ecdysozoa</taxon>
        <taxon>Arthropoda</taxon>
        <taxon>Crustacea</taxon>
        <taxon>Multicrustacea</taxon>
        <taxon>Hexanauplia</taxon>
        <taxon>Copepoda</taxon>
        <taxon>Siphonostomatoida</taxon>
        <taxon>Caligidae</taxon>
        <taxon>Lepeophtheirus</taxon>
    </lineage>
</organism>
<dbReference type="Gene3D" id="1.25.40.280">
    <property type="entry name" value="alix/aip1 like domains"/>
    <property type="match status" value="2"/>
</dbReference>
<dbReference type="PANTHER" id="PTHR23030">
    <property type="entry name" value="PCD6 INTERACTING PROTEIN-RELATED"/>
    <property type="match status" value="1"/>
</dbReference>
<dbReference type="PANTHER" id="PTHR23030:SF39">
    <property type="entry name" value="PROGRAMMED CELL DEATH 6-INTERACTING PROTEIN"/>
    <property type="match status" value="1"/>
</dbReference>
<accession>A0A7R8CJ77</accession>
<keyword evidence="3" id="KW-1185">Reference proteome</keyword>
<feature type="region of interest" description="Disordered" evidence="1">
    <location>
        <begin position="561"/>
        <end position="595"/>
    </location>
</feature>
<dbReference type="GO" id="GO:0005768">
    <property type="term" value="C:endosome"/>
    <property type="evidence" value="ECO:0007669"/>
    <property type="project" value="TreeGrafter"/>
</dbReference>